<reference evidence="2" key="1">
    <citation type="submission" date="2023-08" db="EMBL/GenBank/DDBJ databases">
        <title>Chromosome-level Genome Assembly of mud carp (Cirrhinus molitorella).</title>
        <authorList>
            <person name="Liu H."/>
        </authorList>
    </citation>
    <scope>NUCLEOTIDE SEQUENCE</scope>
    <source>
        <strain evidence="2">Prfri</strain>
        <tissue evidence="2">Muscle</tissue>
    </source>
</reference>
<proteinExistence type="predicted"/>
<keyword evidence="3" id="KW-1185">Reference proteome</keyword>
<feature type="compositionally biased region" description="Polar residues" evidence="1">
    <location>
        <begin position="123"/>
        <end position="140"/>
    </location>
</feature>
<dbReference type="AlphaFoldDB" id="A0AA88P8V5"/>
<feature type="compositionally biased region" description="Basic and acidic residues" evidence="1">
    <location>
        <begin position="147"/>
        <end position="160"/>
    </location>
</feature>
<evidence type="ECO:0000256" key="1">
    <source>
        <dbReference type="SAM" id="MobiDB-lite"/>
    </source>
</evidence>
<name>A0AA88P8V5_9TELE</name>
<dbReference type="EMBL" id="JAUYZG010000018">
    <property type="protein sequence ID" value="KAK2881011.1"/>
    <property type="molecule type" value="Genomic_DNA"/>
</dbReference>
<accession>A0AA88P8V5</accession>
<sequence length="160" mass="17873">MPLPSYPWAPTPLQSQLVSLHSWWERGGFVSEDTQGTFWEKEPGREARKVPENSSRMFYDMQRVPTGWLDVGQVIFSDAFQFGAEQSGARREKKESGRPCEAGNTEQRPEGCLDRCRLPLGSPGSNINMQPHSPALTTVGETCPQPPEREREIEGGRAGL</sequence>
<dbReference type="Proteomes" id="UP001187343">
    <property type="component" value="Unassembled WGS sequence"/>
</dbReference>
<gene>
    <name evidence="2" type="ORF">Q8A67_018279</name>
</gene>
<protein>
    <submittedName>
        <fullName evidence="2">Uncharacterized protein</fullName>
    </submittedName>
</protein>
<evidence type="ECO:0000313" key="2">
    <source>
        <dbReference type="EMBL" id="KAK2881011.1"/>
    </source>
</evidence>
<feature type="compositionally biased region" description="Basic and acidic residues" evidence="1">
    <location>
        <begin position="107"/>
        <end position="117"/>
    </location>
</feature>
<evidence type="ECO:0000313" key="3">
    <source>
        <dbReference type="Proteomes" id="UP001187343"/>
    </source>
</evidence>
<comment type="caution">
    <text evidence="2">The sequence shown here is derived from an EMBL/GenBank/DDBJ whole genome shotgun (WGS) entry which is preliminary data.</text>
</comment>
<organism evidence="2 3">
    <name type="scientific">Cirrhinus molitorella</name>
    <name type="common">mud carp</name>
    <dbReference type="NCBI Taxonomy" id="172907"/>
    <lineage>
        <taxon>Eukaryota</taxon>
        <taxon>Metazoa</taxon>
        <taxon>Chordata</taxon>
        <taxon>Craniata</taxon>
        <taxon>Vertebrata</taxon>
        <taxon>Euteleostomi</taxon>
        <taxon>Actinopterygii</taxon>
        <taxon>Neopterygii</taxon>
        <taxon>Teleostei</taxon>
        <taxon>Ostariophysi</taxon>
        <taxon>Cypriniformes</taxon>
        <taxon>Cyprinidae</taxon>
        <taxon>Labeoninae</taxon>
        <taxon>Labeonini</taxon>
        <taxon>Cirrhinus</taxon>
    </lineage>
</organism>
<feature type="compositionally biased region" description="Basic and acidic residues" evidence="1">
    <location>
        <begin position="88"/>
        <end position="98"/>
    </location>
</feature>
<feature type="region of interest" description="Disordered" evidence="1">
    <location>
        <begin position="85"/>
        <end position="160"/>
    </location>
</feature>